<gene>
    <name evidence="2" type="ORF">GCM10022207_08710</name>
</gene>
<comment type="caution">
    <text evidence="2">The sequence shown here is derived from an EMBL/GenBank/DDBJ whole genome shotgun (WGS) entry which is preliminary data.</text>
</comment>
<dbReference type="RefSeq" id="WP_345546277.1">
    <property type="nucleotide sequence ID" value="NZ_BAAAZA010000002.1"/>
</dbReference>
<dbReference type="Proteomes" id="UP001501563">
    <property type="component" value="Unassembled WGS sequence"/>
</dbReference>
<accession>A0ABP7JMX2</accession>
<proteinExistence type="predicted"/>
<dbReference type="EMBL" id="BAAAZA010000002">
    <property type="protein sequence ID" value="GAA3849139.1"/>
    <property type="molecule type" value="Genomic_DNA"/>
</dbReference>
<keyword evidence="3" id="KW-1185">Reference proteome</keyword>
<evidence type="ECO:0000313" key="3">
    <source>
        <dbReference type="Proteomes" id="UP001501563"/>
    </source>
</evidence>
<evidence type="ECO:0000313" key="2">
    <source>
        <dbReference type="EMBL" id="GAA3849139.1"/>
    </source>
</evidence>
<protein>
    <submittedName>
        <fullName evidence="2">Uncharacterized protein</fullName>
    </submittedName>
</protein>
<name>A0ABP7JMX2_9ACTN</name>
<evidence type="ECO:0000256" key="1">
    <source>
        <dbReference type="SAM" id="MobiDB-lite"/>
    </source>
</evidence>
<organism evidence="2 3">
    <name type="scientific">Streptomyces lannensis</name>
    <dbReference type="NCBI Taxonomy" id="766498"/>
    <lineage>
        <taxon>Bacteria</taxon>
        <taxon>Bacillati</taxon>
        <taxon>Actinomycetota</taxon>
        <taxon>Actinomycetes</taxon>
        <taxon>Kitasatosporales</taxon>
        <taxon>Streptomycetaceae</taxon>
        <taxon>Streptomyces</taxon>
    </lineage>
</organism>
<sequence>MTKDEALDRLRQLARAQALGCHVGSDRLIQAGLDALLADIDAPSLALLAGLGRREEHEARELFDHVKDELGLGFEVPADPIAARWALAYWLAAQIVDGSLDPAIGAGLIWVEAAMELGYPDGLQPIVHCAIELDDWDANWSTSLEQLKEEVLVAARALIESGGPESALSRPGSPKTVTSWGSASRIEGDGCGQPGPGRLFNSLSM</sequence>
<feature type="region of interest" description="Disordered" evidence="1">
    <location>
        <begin position="163"/>
        <end position="205"/>
    </location>
</feature>
<reference evidence="3" key="1">
    <citation type="journal article" date="2019" name="Int. J. Syst. Evol. Microbiol.">
        <title>The Global Catalogue of Microorganisms (GCM) 10K type strain sequencing project: providing services to taxonomists for standard genome sequencing and annotation.</title>
        <authorList>
            <consortium name="The Broad Institute Genomics Platform"/>
            <consortium name="The Broad Institute Genome Sequencing Center for Infectious Disease"/>
            <person name="Wu L."/>
            <person name="Ma J."/>
        </authorList>
    </citation>
    <scope>NUCLEOTIDE SEQUENCE [LARGE SCALE GENOMIC DNA]</scope>
    <source>
        <strain evidence="3">JCM 16578</strain>
    </source>
</reference>